<gene>
    <name evidence="1" type="ORF">ABEB36_010783</name>
</gene>
<accession>A0ABD1ED25</accession>
<reference evidence="1 2" key="1">
    <citation type="submission" date="2024-05" db="EMBL/GenBank/DDBJ databases">
        <title>Genetic variation in Jamaican populations of the coffee berry borer (Hypothenemus hampei).</title>
        <authorList>
            <person name="Errbii M."/>
            <person name="Myrie A."/>
        </authorList>
    </citation>
    <scope>NUCLEOTIDE SEQUENCE [LARGE SCALE GENOMIC DNA]</scope>
    <source>
        <strain evidence="1">JA-Hopewell-2020-01-JO</strain>
        <tissue evidence="1">Whole body</tissue>
    </source>
</reference>
<keyword evidence="2" id="KW-1185">Reference proteome</keyword>
<dbReference type="Proteomes" id="UP001566132">
    <property type="component" value="Unassembled WGS sequence"/>
</dbReference>
<dbReference type="EMBL" id="JBDJPC010000008">
    <property type="protein sequence ID" value="KAL1492543.1"/>
    <property type="molecule type" value="Genomic_DNA"/>
</dbReference>
<evidence type="ECO:0000313" key="2">
    <source>
        <dbReference type="Proteomes" id="UP001566132"/>
    </source>
</evidence>
<sequence length="64" mass="7198">MGNKAKSESLIGEGSAAECAAEKNRGAIFCSVHRLQVYMFTKEDCCPKMKFCVHEEIVNMRAWI</sequence>
<proteinExistence type="predicted"/>
<protein>
    <submittedName>
        <fullName evidence="1">Uncharacterized protein</fullName>
    </submittedName>
</protein>
<dbReference type="AlphaFoldDB" id="A0ABD1ED25"/>
<evidence type="ECO:0000313" key="1">
    <source>
        <dbReference type="EMBL" id="KAL1492543.1"/>
    </source>
</evidence>
<organism evidence="1 2">
    <name type="scientific">Hypothenemus hampei</name>
    <name type="common">Coffee berry borer</name>
    <dbReference type="NCBI Taxonomy" id="57062"/>
    <lineage>
        <taxon>Eukaryota</taxon>
        <taxon>Metazoa</taxon>
        <taxon>Ecdysozoa</taxon>
        <taxon>Arthropoda</taxon>
        <taxon>Hexapoda</taxon>
        <taxon>Insecta</taxon>
        <taxon>Pterygota</taxon>
        <taxon>Neoptera</taxon>
        <taxon>Endopterygota</taxon>
        <taxon>Coleoptera</taxon>
        <taxon>Polyphaga</taxon>
        <taxon>Cucujiformia</taxon>
        <taxon>Curculionidae</taxon>
        <taxon>Scolytinae</taxon>
        <taxon>Hypothenemus</taxon>
    </lineage>
</organism>
<name>A0ABD1ED25_HYPHA</name>
<comment type="caution">
    <text evidence="1">The sequence shown here is derived from an EMBL/GenBank/DDBJ whole genome shotgun (WGS) entry which is preliminary data.</text>
</comment>